<accession>A0A4R3L2N0</accession>
<organism evidence="1 2">
    <name type="scientific">Hazenella coriacea</name>
    <dbReference type="NCBI Taxonomy" id="1179467"/>
    <lineage>
        <taxon>Bacteria</taxon>
        <taxon>Bacillati</taxon>
        <taxon>Bacillota</taxon>
        <taxon>Bacilli</taxon>
        <taxon>Bacillales</taxon>
        <taxon>Thermoactinomycetaceae</taxon>
        <taxon>Hazenella</taxon>
    </lineage>
</organism>
<sequence length="140" mass="16840">MNIQFQTPHQYLFIHQNVKHLLLLWKKERKRDLYLVEEENDQYNLSYPGETYVETVLEQIEPILLQHLETEEETFTAILGATFHYQDKLIALYYHPTFPDEQLYFFEIQGETLIDLSDEEFPLVLHTFATEFPEYFSSKA</sequence>
<protein>
    <submittedName>
        <fullName evidence="1">Uncharacterized protein</fullName>
    </submittedName>
</protein>
<evidence type="ECO:0000313" key="1">
    <source>
        <dbReference type="EMBL" id="TCS93155.1"/>
    </source>
</evidence>
<dbReference type="EMBL" id="SMAG01000009">
    <property type="protein sequence ID" value="TCS93155.1"/>
    <property type="molecule type" value="Genomic_DNA"/>
</dbReference>
<dbReference type="AlphaFoldDB" id="A0A4R3L2N0"/>
<reference evidence="1 2" key="1">
    <citation type="submission" date="2019-03" db="EMBL/GenBank/DDBJ databases">
        <title>Genomic Encyclopedia of Type Strains, Phase IV (KMG-IV): sequencing the most valuable type-strain genomes for metagenomic binning, comparative biology and taxonomic classification.</title>
        <authorList>
            <person name="Goeker M."/>
        </authorList>
    </citation>
    <scope>NUCLEOTIDE SEQUENCE [LARGE SCALE GENOMIC DNA]</scope>
    <source>
        <strain evidence="1 2">DSM 45707</strain>
    </source>
</reference>
<name>A0A4R3L2N0_9BACL</name>
<keyword evidence="2" id="KW-1185">Reference proteome</keyword>
<dbReference type="RefSeq" id="WP_131926304.1">
    <property type="nucleotide sequence ID" value="NZ_SMAG01000009.1"/>
</dbReference>
<dbReference type="OrthoDB" id="2988879at2"/>
<proteinExistence type="predicted"/>
<dbReference type="Proteomes" id="UP000294937">
    <property type="component" value="Unassembled WGS sequence"/>
</dbReference>
<evidence type="ECO:0000313" key="2">
    <source>
        <dbReference type="Proteomes" id="UP000294937"/>
    </source>
</evidence>
<gene>
    <name evidence="1" type="ORF">EDD58_10997</name>
</gene>
<comment type="caution">
    <text evidence="1">The sequence shown here is derived from an EMBL/GenBank/DDBJ whole genome shotgun (WGS) entry which is preliminary data.</text>
</comment>